<name>A0A2P2PY03_RHIMU</name>
<protein>
    <submittedName>
        <fullName evidence="1">Uncharacterized protein</fullName>
    </submittedName>
</protein>
<evidence type="ECO:0000313" key="1">
    <source>
        <dbReference type="EMBL" id="MBX59529.1"/>
    </source>
</evidence>
<proteinExistence type="predicted"/>
<reference evidence="1" key="1">
    <citation type="submission" date="2018-02" db="EMBL/GenBank/DDBJ databases">
        <title>Rhizophora mucronata_Transcriptome.</title>
        <authorList>
            <person name="Meera S.P."/>
            <person name="Sreeshan A."/>
            <person name="Augustine A."/>
        </authorList>
    </citation>
    <scope>NUCLEOTIDE SEQUENCE</scope>
    <source>
        <tissue evidence="1">Leaf</tissue>
    </source>
</reference>
<sequence>MAVTRPPLTLN</sequence>
<accession>A0A2P2PY03</accession>
<dbReference type="EMBL" id="GGEC01079045">
    <property type="protein sequence ID" value="MBX59529.1"/>
    <property type="molecule type" value="Transcribed_RNA"/>
</dbReference>
<organism evidence="1">
    <name type="scientific">Rhizophora mucronata</name>
    <name type="common">Asiatic mangrove</name>
    <dbReference type="NCBI Taxonomy" id="61149"/>
    <lineage>
        <taxon>Eukaryota</taxon>
        <taxon>Viridiplantae</taxon>
        <taxon>Streptophyta</taxon>
        <taxon>Embryophyta</taxon>
        <taxon>Tracheophyta</taxon>
        <taxon>Spermatophyta</taxon>
        <taxon>Magnoliopsida</taxon>
        <taxon>eudicotyledons</taxon>
        <taxon>Gunneridae</taxon>
        <taxon>Pentapetalae</taxon>
        <taxon>rosids</taxon>
        <taxon>fabids</taxon>
        <taxon>Malpighiales</taxon>
        <taxon>Rhizophoraceae</taxon>
        <taxon>Rhizophora</taxon>
    </lineage>
</organism>